<dbReference type="Pfam" id="PF01803">
    <property type="entry name" value="LIM_bind"/>
    <property type="match status" value="1"/>
</dbReference>
<name>A0A8H5ZCB3_COCSA</name>
<comment type="caution">
    <text evidence="2">The sequence shown here is derived from an EMBL/GenBank/DDBJ whole genome shotgun (WGS) entry which is preliminary data.</text>
</comment>
<feature type="region of interest" description="Disordered" evidence="1">
    <location>
        <begin position="192"/>
        <end position="220"/>
    </location>
</feature>
<evidence type="ECO:0000256" key="1">
    <source>
        <dbReference type="SAM" id="MobiDB-lite"/>
    </source>
</evidence>
<sequence>MQQAQAQAQVNAQQNHARNMALMQQNKHGQGTLKLLNFTDQIGRFDMAPEENRKNNNVERWQAFVEKFFMETGSFIHVVCSSSTERTKQFEIVYAALPRYFYTLFNTDVTNLQITLDGANEKVGPNEVKVTCDRAKLIYTYKNSCQVVYHGKLTAFWSGSDKMEWLMFDGTGHEQFLPLNALRQMFVQPSPNQMNPTQSPRMKNKKQALQRAGQEPPEPYLPLNKLISAGATDYGLPHGLQNYLEIYEPMNHMTSLMAHYLENPHMKPSEALESWNATMSNNQMLQGPQGPNQGQQSGQGMQPNMPPGARPSGPGQPGQITHYFLTDRVDRLISTIRHHLIRSL</sequence>
<gene>
    <name evidence="2" type="ORF">GGP41_004683</name>
</gene>
<accession>A0A8H5ZCB3</accession>
<evidence type="ECO:0008006" key="4">
    <source>
        <dbReference type="Google" id="ProtNLM"/>
    </source>
</evidence>
<protein>
    <recommendedName>
        <fullName evidence="4">LIM-domain binding protein</fullName>
    </recommendedName>
</protein>
<feature type="compositionally biased region" description="Polar residues" evidence="1">
    <location>
        <begin position="192"/>
        <end position="201"/>
    </location>
</feature>
<feature type="region of interest" description="Disordered" evidence="1">
    <location>
        <begin position="281"/>
        <end position="321"/>
    </location>
</feature>
<reference evidence="2" key="1">
    <citation type="submission" date="2019-11" db="EMBL/GenBank/DDBJ databases">
        <title>Bipolaris sorokiniana Genome sequencing.</title>
        <authorList>
            <person name="Wang H."/>
        </authorList>
    </citation>
    <scope>NUCLEOTIDE SEQUENCE</scope>
</reference>
<dbReference type="InterPro" id="IPR029005">
    <property type="entry name" value="LIM-bd/SEUSS"/>
</dbReference>
<dbReference type="EMBL" id="WNKQ01000015">
    <property type="protein sequence ID" value="KAF5846607.1"/>
    <property type="molecule type" value="Genomic_DNA"/>
</dbReference>
<dbReference type="Proteomes" id="UP000624244">
    <property type="component" value="Unassembled WGS sequence"/>
</dbReference>
<dbReference type="PANTHER" id="PTHR10378">
    <property type="entry name" value="LIM DOMAIN-BINDING PROTEIN"/>
    <property type="match status" value="1"/>
</dbReference>
<proteinExistence type="predicted"/>
<organism evidence="2 3">
    <name type="scientific">Cochliobolus sativus</name>
    <name type="common">Common root rot and spot blotch fungus</name>
    <name type="synonym">Bipolaris sorokiniana</name>
    <dbReference type="NCBI Taxonomy" id="45130"/>
    <lineage>
        <taxon>Eukaryota</taxon>
        <taxon>Fungi</taxon>
        <taxon>Dikarya</taxon>
        <taxon>Ascomycota</taxon>
        <taxon>Pezizomycotina</taxon>
        <taxon>Dothideomycetes</taxon>
        <taxon>Pleosporomycetidae</taxon>
        <taxon>Pleosporales</taxon>
        <taxon>Pleosporineae</taxon>
        <taxon>Pleosporaceae</taxon>
        <taxon>Bipolaris</taxon>
    </lineage>
</organism>
<dbReference type="AlphaFoldDB" id="A0A8H5ZCB3"/>
<feature type="compositionally biased region" description="Low complexity" evidence="1">
    <location>
        <begin position="281"/>
        <end position="303"/>
    </location>
</feature>
<evidence type="ECO:0000313" key="3">
    <source>
        <dbReference type="Proteomes" id="UP000624244"/>
    </source>
</evidence>
<evidence type="ECO:0000313" key="2">
    <source>
        <dbReference type="EMBL" id="KAF5846607.1"/>
    </source>
</evidence>